<evidence type="ECO:0000313" key="1">
    <source>
        <dbReference type="EMBL" id="ACL19957.1"/>
    </source>
</evidence>
<organism evidence="1 2">
    <name type="scientific">Desulfitobacterium hafniense (strain DSM 10664 / DCB-2)</name>
    <dbReference type="NCBI Taxonomy" id="272564"/>
    <lineage>
        <taxon>Bacteria</taxon>
        <taxon>Bacillati</taxon>
        <taxon>Bacillota</taxon>
        <taxon>Clostridia</taxon>
        <taxon>Eubacteriales</taxon>
        <taxon>Desulfitobacteriaceae</taxon>
        <taxon>Desulfitobacterium</taxon>
    </lineage>
</organism>
<evidence type="ECO:0000313" key="2">
    <source>
        <dbReference type="Proteomes" id="UP000007726"/>
    </source>
</evidence>
<dbReference type="HOGENOM" id="CLU_3060851_0_0_9"/>
<dbReference type="AlphaFoldDB" id="B8FR42"/>
<sequence length="53" mass="6212">MYKYLVSLRKQKNAKGMFCQRNSHFREANKPGSRQNSGVKNFEPLQKALRVIN</sequence>
<gene>
    <name evidence="1" type="ordered locus">Dhaf_1917</name>
</gene>
<dbReference type="EMBL" id="CP001336">
    <property type="protein sequence ID" value="ACL19957.1"/>
    <property type="molecule type" value="Genomic_DNA"/>
</dbReference>
<accession>B8FR42</accession>
<reference evidence="1 2" key="1">
    <citation type="journal article" date="2012" name="BMC Microbiol.">
        <title>Genome sequence of Desulfitobacterium hafniense DCB-2, a Gram-positive anaerobe capable of dehalogenation and metal reduction.</title>
        <authorList>
            <person name="Kim S.H."/>
            <person name="Harzman C."/>
            <person name="Davis J.K."/>
            <person name="Hutcheson R."/>
            <person name="Broderick J.B."/>
            <person name="Marsh T.L."/>
            <person name="Tiedje J.M."/>
        </authorList>
    </citation>
    <scope>NUCLEOTIDE SEQUENCE [LARGE SCALE GENOMIC DNA]</scope>
    <source>
        <strain evidence="2">DSM 10664 / DCB-2</strain>
    </source>
</reference>
<protein>
    <submittedName>
        <fullName evidence="1">Uncharacterized protein</fullName>
    </submittedName>
</protein>
<dbReference type="Proteomes" id="UP000007726">
    <property type="component" value="Chromosome"/>
</dbReference>
<dbReference type="KEGG" id="dhd:Dhaf_1917"/>
<name>B8FR42_DESHD</name>
<proteinExistence type="predicted"/>